<comment type="caution">
    <text evidence="9">The sequence shown here is derived from an EMBL/GenBank/DDBJ whole genome shotgun (WGS) entry which is preliminary data.</text>
</comment>
<evidence type="ECO:0000256" key="7">
    <source>
        <dbReference type="SAM" id="Phobius"/>
    </source>
</evidence>
<keyword evidence="10" id="KW-1185">Reference proteome</keyword>
<evidence type="ECO:0000256" key="3">
    <source>
        <dbReference type="ARBA" id="ARBA00022692"/>
    </source>
</evidence>
<accession>A0AAN7QWI2</accession>
<dbReference type="GO" id="GO:0016020">
    <property type="term" value="C:membrane"/>
    <property type="evidence" value="ECO:0007669"/>
    <property type="project" value="UniProtKB-SubCell"/>
</dbReference>
<name>A0AAN7QWI2_TRANT</name>
<reference evidence="9 10" key="1">
    <citation type="journal article" date="2023" name="Hortic Res">
        <title>Pangenome of water caltrop reveals structural variations and asymmetric subgenome divergence after allopolyploidization.</title>
        <authorList>
            <person name="Zhang X."/>
            <person name="Chen Y."/>
            <person name="Wang L."/>
            <person name="Yuan Y."/>
            <person name="Fang M."/>
            <person name="Shi L."/>
            <person name="Lu R."/>
            <person name="Comes H.P."/>
            <person name="Ma Y."/>
            <person name="Chen Y."/>
            <person name="Huang G."/>
            <person name="Zhou Y."/>
            <person name="Zheng Z."/>
            <person name="Qiu Y."/>
        </authorList>
    </citation>
    <scope>NUCLEOTIDE SEQUENCE [LARGE SCALE GENOMIC DNA]</scope>
    <source>
        <strain evidence="9">F231</strain>
    </source>
</reference>
<evidence type="ECO:0000259" key="8">
    <source>
        <dbReference type="Pfam" id="PF01490"/>
    </source>
</evidence>
<dbReference type="PANTHER" id="PTHR48017">
    <property type="entry name" value="OS05G0424000 PROTEIN-RELATED"/>
    <property type="match status" value="1"/>
</dbReference>
<feature type="transmembrane region" description="Helical" evidence="7">
    <location>
        <begin position="115"/>
        <end position="137"/>
    </location>
</feature>
<organism evidence="9 10">
    <name type="scientific">Trapa natans</name>
    <name type="common">Water chestnut</name>
    <dbReference type="NCBI Taxonomy" id="22666"/>
    <lineage>
        <taxon>Eukaryota</taxon>
        <taxon>Viridiplantae</taxon>
        <taxon>Streptophyta</taxon>
        <taxon>Embryophyta</taxon>
        <taxon>Tracheophyta</taxon>
        <taxon>Spermatophyta</taxon>
        <taxon>Magnoliopsida</taxon>
        <taxon>eudicotyledons</taxon>
        <taxon>Gunneridae</taxon>
        <taxon>Pentapetalae</taxon>
        <taxon>rosids</taxon>
        <taxon>malvids</taxon>
        <taxon>Myrtales</taxon>
        <taxon>Lythraceae</taxon>
        <taxon>Trapa</taxon>
    </lineage>
</organism>
<evidence type="ECO:0000256" key="4">
    <source>
        <dbReference type="ARBA" id="ARBA00022970"/>
    </source>
</evidence>
<dbReference type="AlphaFoldDB" id="A0AAN7QWI2"/>
<feature type="transmembrane region" description="Helical" evidence="7">
    <location>
        <begin position="87"/>
        <end position="109"/>
    </location>
</feature>
<gene>
    <name evidence="9" type="ORF">SAY86_016656</name>
</gene>
<feature type="domain" description="Amino acid transporter transmembrane" evidence="8">
    <location>
        <begin position="84"/>
        <end position="164"/>
    </location>
</feature>
<evidence type="ECO:0000313" key="10">
    <source>
        <dbReference type="Proteomes" id="UP001346149"/>
    </source>
</evidence>
<evidence type="ECO:0000256" key="2">
    <source>
        <dbReference type="ARBA" id="ARBA00022448"/>
    </source>
</evidence>
<sequence length="168" mass="18732">MTILAEVMVSPRDGMPEETYPAISAPPLQLQQSPSLVHSIFLSSAPKTIKAITSMQGYMEGAVHLTKLELDPQDDWLPTTESRKGNIYYSAFHTLSSGIGAQALVLPLAFVTLGWTWGIVCLSLMFAWQLYTLWLLIQLHESQTGVRYSRYLTLSMAAFGEYHKTCTD</sequence>
<keyword evidence="5 7" id="KW-1133">Transmembrane helix</keyword>
<dbReference type="Pfam" id="PF01490">
    <property type="entry name" value="Aa_trans"/>
    <property type="match status" value="1"/>
</dbReference>
<protein>
    <recommendedName>
        <fullName evidence="8">Amino acid transporter transmembrane domain-containing protein</fullName>
    </recommendedName>
</protein>
<keyword evidence="4" id="KW-0029">Amino-acid transport</keyword>
<keyword evidence="3 7" id="KW-0812">Transmembrane</keyword>
<dbReference type="InterPro" id="IPR013057">
    <property type="entry name" value="AA_transpt_TM"/>
</dbReference>
<dbReference type="GO" id="GO:0006865">
    <property type="term" value="P:amino acid transport"/>
    <property type="evidence" value="ECO:0007669"/>
    <property type="project" value="UniProtKB-KW"/>
</dbReference>
<evidence type="ECO:0000256" key="1">
    <source>
        <dbReference type="ARBA" id="ARBA00004370"/>
    </source>
</evidence>
<dbReference type="Proteomes" id="UP001346149">
    <property type="component" value="Unassembled WGS sequence"/>
</dbReference>
<comment type="subcellular location">
    <subcellularLocation>
        <location evidence="1">Membrane</location>
    </subcellularLocation>
</comment>
<evidence type="ECO:0000313" key="9">
    <source>
        <dbReference type="EMBL" id="KAK4782554.1"/>
    </source>
</evidence>
<keyword evidence="6 7" id="KW-0472">Membrane</keyword>
<keyword evidence="2" id="KW-0813">Transport</keyword>
<evidence type="ECO:0000256" key="6">
    <source>
        <dbReference type="ARBA" id="ARBA00023136"/>
    </source>
</evidence>
<proteinExistence type="predicted"/>
<dbReference type="EMBL" id="JAXQNO010000016">
    <property type="protein sequence ID" value="KAK4782554.1"/>
    <property type="molecule type" value="Genomic_DNA"/>
</dbReference>
<evidence type="ECO:0000256" key="5">
    <source>
        <dbReference type="ARBA" id="ARBA00022989"/>
    </source>
</evidence>